<name>A0A7W9EW89_9SPHN</name>
<accession>A0A7W9EW89</accession>
<dbReference type="EMBL" id="JACIJK010000022">
    <property type="protein sequence ID" value="MBB5717050.1"/>
    <property type="molecule type" value="Genomic_DNA"/>
</dbReference>
<keyword evidence="2" id="KW-1185">Reference proteome</keyword>
<organism evidence="1 2">
    <name type="scientific">Sphingomonas aerophila</name>
    <dbReference type="NCBI Taxonomy" id="1344948"/>
    <lineage>
        <taxon>Bacteria</taxon>
        <taxon>Pseudomonadati</taxon>
        <taxon>Pseudomonadota</taxon>
        <taxon>Alphaproteobacteria</taxon>
        <taxon>Sphingomonadales</taxon>
        <taxon>Sphingomonadaceae</taxon>
        <taxon>Sphingomonas</taxon>
    </lineage>
</organism>
<dbReference type="Proteomes" id="UP000546200">
    <property type="component" value="Unassembled WGS sequence"/>
</dbReference>
<evidence type="ECO:0000313" key="2">
    <source>
        <dbReference type="Proteomes" id="UP000546200"/>
    </source>
</evidence>
<protein>
    <submittedName>
        <fullName evidence="1">Uncharacterized protein</fullName>
    </submittedName>
</protein>
<comment type="caution">
    <text evidence="1">The sequence shown here is derived from an EMBL/GenBank/DDBJ whole genome shotgun (WGS) entry which is preliminary data.</text>
</comment>
<sequence length="32" mass="3669">MKIINAYQHFSIAMGVPYLFAQQGDLPWTTLN</sequence>
<gene>
    <name evidence="1" type="ORF">FHS94_003924</name>
</gene>
<reference evidence="1 2" key="1">
    <citation type="submission" date="2020-08" db="EMBL/GenBank/DDBJ databases">
        <title>Genomic Encyclopedia of Type Strains, Phase IV (KMG-IV): sequencing the most valuable type-strain genomes for metagenomic binning, comparative biology and taxonomic classification.</title>
        <authorList>
            <person name="Goeker M."/>
        </authorList>
    </citation>
    <scope>NUCLEOTIDE SEQUENCE [LARGE SCALE GENOMIC DNA]</scope>
    <source>
        <strain evidence="1 2">DSM 100044</strain>
    </source>
</reference>
<dbReference type="AlphaFoldDB" id="A0A7W9EW89"/>
<evidence type="ECO:0000313" key="1">
    <source>
        <dbReference type="EMBL" id="MBB5717050.1"/>
    </source>
</evidence>
<proteinExistence type="predicted"/>